<evidence type="ECO:0000313" key="8">
    <source>
        <dbReference type="EMBL" id="ATX70482.1"/>
    </source>
</evidence>
<keyword evidence="9" id="KW-1185">Reference proteome</keyword>
<dbReference type="KEGG" id="scla:SCLARK_00289"/>
<proteinExistence type="predicted"/>
<feature type="transmembrane region" description="Helical" evidence="7">
    <location>
        <begin position="110"/>
        <end position="131"/>
    </location>
</feature>
<dbReference type="EMBL" id="CP024870">
    <property type="protein sequence ID" value="ATX70482.1"/>
    <property type="molecule type" value="Genomic_DNA"/>
</dbReference>
<dbReference type="GO" id="GO:0005886">
    <property type="term" value="C:plasma membrane"/>
    <property type="evidence" value="ECO:0007669"/>
    <property type="project" value="UniProtKB-SubCell"/>
</dbReference>
<evidence type="ECO:0000256" key="3">
    <source>
        <dbReference type="ARBA" id="ARBA00022475"/>
    </source>
</evidence>
<feature type="transmembrane region" description="Helical" evidence="7">
    <location>
        <begin position="181"/>
        <end position="204"/>
    </location>
</feature>
<evidence type="ECO:0008006" key="10">
    <source>
        <dbReference type="Google" id="ProtNLM"/>
    </source>
</evidence>
<keyword evidence="5 7" id="KW-1133">Transmembrane helix</keyword>
<reference evidence="8 9" key="1">
    <citation type="submission" date="2017-11" db="EMBL/GenBank/DDBJ databases">
        <title>Complete genome sequence of Spiroplasma clarkii CN-5 (DSM 19994).</title>
        <authorList>
            <person name="Tsai Y.-M."/>
            <person name="Chang A."/>
            <person name="Lo W.-S."/>
            <person name="Kuo C.-H."/>
        </authorList>
    </citation>
    <scope>NUCLEOTIDE SEQUENCE [LARGE SCALE GENOMIC DNA]</scope>
    <source>
        <strain evidence="8 9">CN-5</strain>
    </source>
</reference>
<feature type="transmembrane region" description="Helical" evidence="7">
    <location>
        <begin position="372"/>
        <end position="390"/>
    </location>
</feature>
<keyword evidence="2" id="KW-0813">Transport</keyword>
<comment type="subcellular location">
    <subcellularLocation>
        <location evidence="1">Cell membrane</location>
        <topology evidence="1">Multi-pass membrane protein</topology>
    </subcellularLocation>
</comment>
<evidence type="ECO:0000313" key="9">
    <source>
        <dbReference type="Proteomes" id="UP000231179"/>
    </source>
</evidence>
<evidence type="ECO:0000256" key="1">
    <source>
        <dbReference type="ARBA" id="ARBA00004651"/>
    </source>
</evidence>
<sequence length="510" mass="57531">MKKSLVSDEQLELVKDNLELNFLLPNKLYKNIWVLTLPIYLQLISTVVLSMVNNLLIRWVDGGVWTSVINKANFAYSWFNFIPTFSSAGIFVVIGNLIGKGKKDEIYQSVFQGFVFNLALCCLVILGLIFCKKYIYEWANLPQEYWKTADILYYTNLGALLLVSVHIVMQRVEAASGNLKHLFLVILVSGIINTVIVCGTMFLINPVLSVALGVIISNLFTVIAMFFLNRKHVNYKKMLTDFKKCWDSEILKTILIVIIPSVVETLVFNLAAAVSTKFITDASLLYEDADILFVTLISIQQITNFGLLMSSALGQVSLIYVSRLNGSKLTELCVPVSLKIWYLTLVVAMPFSLITVALTYPLLKIYNIPTEVIWNTGIFMFIIIAVQDIGRSMNQVGLSSLRAVKYTVVPVIVSIVTLLVFNIGFIYLTYSLMQIQKWLGEQNATNQVQVKNIARNYLLIVCGIQAVEEIVRGGLYMILWTKKAWIKKPRKEETNNEKDQALCSSPCSLR</sequence>
<keyword evidence="6 7" id="KW-0472">Membrane</keyword>
<feature type="transmembrane region" description="Helical" evidence="7">
    <location>
        <begin position="77"/>
        <end position="98"/>
    </location>
</feature>
<keyword evidence="3" id="KW-1003">Cell membrane</keyword>
<evidence type="ECO:0000256" key="4">
    <source>
        <dbReference type="ARBA" id="ARBA00022692"/>
    </source>
</evidence>
<dbReference type="PANTHER" id="PTHR43549:SF2">
    <property type="entry name" value="MULTIDRUG RESISTANCE PROTEIN NORM-RELATED"/>
    <property type="match status" value="1"/>
</dbReference>
<gene>
    <name evidence="8" type="ORF">SCLAR_v1c01510</name>
</gene>
<dbReference type="GO" id="GO:0015297">
    <property type="term" value="F:antiporter activity"/>
    <property type="evidence" value="ECO:0007669"/>
    <property type="project" value="InterPro"/>
</dbReference>
<keyword evidence="4 7" id="KW-0812">Transmembrane</keyword>
<dbReference type="PANTHER" id="PTHR43549">
    <property type="entry name" value="MULTIDRUG RESISTANCE PROTEIN YPNP-RELATED"/>
    <property type="match status" value="1"/>
</dbReference>
<feature type="transmembrane region" description="Helical" evidence="7">
    <location>
        <begin position="340"/>
        <end position="360"/>
    </location>
</feature>
<accession>A0A1Y0KZ76</accession>
<dbReference type="GO" id="GO:0042910">
    <property type="term" value="F:xenobiotic transmembrane transporter activity"/>
    <property type="evidence" value="ECO:0007669"/>
    <property type="project" value="InterPro"/>
</dbReference>
<evidence type="ECO:0000256" key="7">
    <source>
        <dbReference type="SAM" id="Phobius"/>
    </source>
</evidence>
<dbReference type="RefSeq" id="WP_100254048.1">
    <property type="nucleotide sequence ID" value="NZ_CP015819.1"/>
</dbReference>
<name>A0A1Y0KZ76_9MOLU</name>
<feature type="transmembrane region" description="Helical" evidence="7">
    <location>
        <begin position="250"/>
        <end position="271"/>
    </location>
</feature>
<evidence type="ECO:0000256" key="6">
    <source>
        <dbReference type="ARBA" id="ARBA00023136"/>
    </source>
</evidence>
<protein>
    <recommendedName>
        <fullName evidence="10">MATE efflux family protein</fullName>
    </recommendedName>
</protein>
<dbReference type="Pfam" id="PF01554">
    <property type="entry name" value="MatE"/>
    <property type="match status" value="2"/>
</dbReference>
<evidence type="ECO:0000256" key="5">
    <source>
        <dbReference type="ARBA" id="ARBA00022989"/>
    </source>
</evidence>
<feature type="transmembrane region" description="Helical" evidence="7">
    <location>
        <begin position="210"/>
        <end position="229"/>
    </location>
</feature>
<dbReference type="OrthoDB" id="387470at2"/>
<feature type="transmembrane region" description="Helical" evidence="7">
    <location>
        <begin position="151"/>
        <end position="169"/>
    </location>
</feature>
<evidence type="ECO:0000256" key="2">
    <source>
        <dbReference type="ARBA" id="ARBA00022448"/>
    </source>
</evidence>
<organism evidence="8 9">
    <name type="scientific">Spiroplasma clarkii</name>
    <dbReference type="NCBI Taxonomy" id="2139"/>
    <lineage>
        <taxon>Bacteria</taxon>
        <taxon>Bacillati</taxon>
        <taxon>Mycoplasmatota</taxon>
        <taxon>Mollicutes</taxon>
        <taxon>Entomoplasmatales</taxon>
        <taxon>Spiroplasmataceae</taxon>
        <taxon>Spiroplasma</taxon>
    </lineage>
</organism>
<dbReference type="AlphaFoldDB" id="A0A1Y0KZ76"/>
<dbReference type="InterPro" id="IPR002528">
    <property type="entry name" value="MATE_fam"/>
</dbReference>
<feature type="transmembrane region" description="Helical" evidence="7">
    <location>
        <begin position="32"/>
        <end position="57"/>
    </location>
</feature>
<feature type="transmembrane region" description="Helical" evidence="7">
    <location>
        <begin position="411"/>
        <end position="430"/>
    </location>
</feature>
<dbReference type="InterPro" id="IPR052031">
    <property type="entry name" value="Membrane_Transporter-Flippase"/>
</dbReference>
<dbReference type="Proteomes" id="UP000231179">
    <property type="component" value="Chromosome"/>
</dbReference>